<dbReference type="Proteomes" id="UP000887572">
    <property type="component" value="Unplaced"/>
</dbReference>
<reference evidence="3" key="1">
    <citation type="submission" date="2022-11" db="UniProtKB">
        <authorList>
            <consortium name="WormBaseParasite"/>
        </authorList>
    </citation>
    <scope>IDENTIFICATION</scope>
</reference>
<feature type="region of interest" description="Disordered" evidence="1">
    <location>
        <begin position="57"/>
        <end position="82"/>
    </location>
</feature>
<evidence type="ECO:0000313" key="2">
    <source>
        <dbReference type="Proteomes" id="UP000887572"/>
    </source>
</evidence>
<dbReference type="WBParaSite" id="Gr19_v10_g5974.t1">
    <property type="protein sequence ID" value="Gr19_v10_g5974.t1"/>
    <property type="gene ID" value="Gr19_v10_g5974"/>
</dbReference>
<evidence type="ECO:0000256" key="1">
    <source>
        <dbReference type="SAM" id="MobiDB-lite"/>
    </source>
</evidence>
<dbReference type="AlphaFoldDB" id="A0A914I1C0"/>
<accession>A0A914I1C0</accession>
<protein>
    <submittedName>
        <fullName evidence="3">Uncharacterized protein</fullName>
    </submittedName>
</protein>
<sequence>MGFLDDESNRASGFIRSGHIMFSGRGGDSLVGRMKHLLSTGNGADVHFMVGDGDKKEARQLGSGQLGTGQLGSEDNSAQDNSALSCAELSSLPSCPVPSCPTAELSSAELSTAELYARRILVQEKFENF</sequence>
<organism evidence="2 3">
    <name type="scientific">Globodera rostochiensis</name>
    <name type="common">Golden nematode worm</name>
    <name type="synonym">Heterodera rostochiensis</name>
    <dbReference type="NCBI Taxonomy" id="31243"/>
    <lineage>
        <taxon>Eukaryota</taxon>
        <taxon>Metazoa</taxon>
        <taxon>Ecdysozoa</taxon>
        <taxon>Nematoda</taxon>
        <taxon>Chromadorea</taxon>
        <taxon>Rhabditida</taxon>
        <taxon>Tylenchina</taxon>
        <taxon>Tylenchomorpha</taxon>
        <taxon>Tylenchoidea</taxon>
        <taxon>Heteroderidae</taxon>
        <taxon>Heteroderinae</taxon>
        <taxon>Globodera</taxon>
    </lineage>
</organism>
<keyword evidence="2" id="KW-1185">Reference proteome</keyword>
<name>A0A914I1C0_GLORO</name>
<proteinExistence type="predicted"/>
<evidence type="ECO:0000313" key="3">
    <source>
        <dbReference type="WBParaSite" id="Gr19_v10_g5974.t1"/>
    </source>
</evidence>